<reference evidence="3 4" key="1">
    <citation type="journal article" date="2017" name="ISME J.">
        <title>Energy and carbon metabolisms in a deep terrestrial subsurface fluid microbial community.</title>
        <authorList>
            <person name="Momper L."/>
            <person name="Jungbluth S.P."/>
            <person name="Lee M.D."/>
            <person name="Amend J.P."/>
        </authorList>
    </citation>
    <scope>NUCLEOTIDE SEQUENCE [LARGE SCALE GENOMIC DNA]</scope>
    <source>
        <strain evidence="3">SURF_5</strain>
    </source>
</reference>
<evidence type="ECO:0000256" key="1">
    <source>
        <dbReference type="SAM" id="Phobius"/>
    </source>
</evidence>
<dbReference type="Proteomes" id="UP000265882">
    <property type="component" value="Unassembled WGS sequence"/>
</dbReference>
<dbReference type="PANTHER" id="PTHR43751:SF3">
    <property type="entry name" value="SULFATASE N-TERMINAL DOMAIN-CONTAINING PROTEIN"/>
    <property type="match status" value="1"/>
</dbReference>
<dbReference type="Pfam" id="PF00884">
    <property type="entry name" value="Sulfatase"/>
    <property type="match status" value="1"/>
</dbReference>
<gene>
    <name evidence="3" type="ORF">C4520_09000</name>
</gene>
<organism evidence="3 4">
    <name type="scientific">Abyssobacteria bacterium (strain SURF_5)</name>
    <dbReference type="NCBI Taxonomy" id="2093360"/>
    <lineage>
        <taxon>Bacteria</taxon>
        <taxon>Pseudomonadati</taxon>
        <taxon>Candidatus Hydrogenedentota</taxon>
        <taxon>Candidatus Abyssobacteria</taxon>
    </lineage>
</organism>
<dbReference type="AlphaFoldDB" id="A0A3A4NTQ6"/>
<evidence type="ECO:0000259" key="2">
    <source>
        <dbReference type="Pfam" id="PF00884"/>
    </source>
</evidence>
<dbReference type="Gene3D" id="3.40.720.10">
    <property type="entry name" value="Alkaline Phosphatase, subunit A"/>
    <property type="match status" value="1"/>
</dbReference>
<dbReference type="SUPFAM" id="SSF53649">
    <property type="entry name" value="Alkaline phosphatase-like"/>
    <property type="match status" value="1"/>
</dbReference>
<dbReference type="CDD" id="cd16148">
    <property type="entry name" value="sulfatase_like"/>
    <property type="match status" value="1"/>
</dbReference>
<dbReference type="EMBL" id="QZKU01000063">
    <property type="protein sequence ID" value="RJP21925.1"/>
    <property type="molecule type" value="Genomic_DNA"/>
</dbReference>
<dbReference type="InterPro" id="IPR052701">
    <property type="entry name" value="GAG_Ulvan_Degrading_Sulfatases"/>
</dbReference>
<keyword evidence="1" id="KW-1133">Transmembrane helix</keyword>
<keyword evidence="1" id="KW-0812">Transmembrane</keyword>
<accession>A0A3A4NTQ6</accession>
<feature type="domain" description="Sulfatase N-terminal" evidence="2">
    <location>
        <begin position="58"/>
        <end position="364"/>
    </location>
</feature>
<comment type="caution">
    <text evidence="3">The sequence shown here is derived from an EMBL/GenBank/DDBJ whole genome shotgun (WGS) entry which is preliminary data.</text>
</comment>
<evidence type="ECO:0000313" key="3">
    <source>
        <dbReference type="EMBL" id="RJP21925.1"/>
    </source>
</evidence>
<name>A0A3A4NTQ6_ABYX5</name>
<dbReference type="PANTHER" id="PTHR43751">
    <property type="entry name" value="SULFATASE"/>
    <property type="match status" value="1"/>
</dbReference>
<sequence length="497" mass="56158">MPLLKNLNIHGSQKVLIVVLVAFLTAAGFLVGLVPKTRAFRAHRMQAYLDTVKERRVNVVFITIDTIRQDRVSAYRKGAVKTPNLDAFFARGVGFTNANTCVPITLPSHVSILTGFYPTFHGVRDNGLYALRKTGITVTEALRERGYSTAAFVSSFVLNKKFGLDKGFDVYDDDLSDSFLRQIEWNLSGNIYPGTYNGYERRADEVTAAASEWLDQNRQTPFFLWVHYYDPHAPYYAYNSDLSSIEKKTPPDEQRDASMESVLRESKDCYDTEVVFTDSWVGRLLDKIEALDLSESTFVVIVGDHGESLGEHEYYFEHGARLFDNILKVPLMLRLPYEGPNGIAIDSLVRTIDIVPTVYHLLGIRPSDAVHGKSLIPLIFRLSDDAPSESYAETLLPPRVGEHELRAFTTDRYKFIFAPAVNGYALYDLRNDPDETRNVLELARENPEAYKKQYQPVLLELKKRLEDVIRSTGSGVPSIIEAPDEETKKALKALGYM</sequence>
<dbReference type="InterPro" id="IPR000917">
    <property type="entry name" value="Sulfatase_N"/>
</dbReference>
<feature type="transmembrane region" description="Helical" evidence="1">
    <location>
        <begin position="15"/>
        <end position="35"/>
    </location>
</feature>
<keyword evidence="1" id="KW-0472">Membrane</keyword>
<protein>
    <recommendedName>
        <fullName evidence="2">Sulfatase N-terminal domain-containing protein</fullName>
    </recommendedName>
</protein>
<evidence type="ECO:0000313" key="4">
    <source>
        <dbReference type="Proteomes" id="UP000265882"/>
    </source>
</evidence>
<dbReference type="InterPro" id="IPR017850">
    <property type="entry name" value="Alkaline_phosphatase_core_sf"/>
</dbReference>
<proteinExistence type="predicted"/>